<sequence length="313" mass="34937">MPVPPPAHLPPSPTFPLSTHHPLIPILTFLVPSPRSSPVHSLPRVATECSINLGESSREIGSRGWSLSLSLFLRIFPEGLMARCARCWVRGSMRAMNVIVNICGVGMIIYSLWLQKMWDDGVALLPSVANLPLPWFIFTCLGIGIAVCFSTLFGHVVANCIGNSSLCIYIITLLSLLFLEATVLVLIFFKMDWAKLISEYIDEHNEQFKVFVVFHLKMCRLIVILILLLQIIVIVFAVILWAVGTGPSIDQTPDVSNLRQSFLVWPSAPALIENSQTCTRCGELQSRNLLQSFASRLKRAIMTRFNRTSMNDN</sequence>
<evidence type="ECO:0000313" key="2">
    <source>
        <dbReference type="EMBL" id="KAL3746727.1"/>
    </source>
</evidence>
<feature type="transmembrane region" description="Helical" evidence="1">
    <location>
        <begin position="133"/>
        <end position="154"/>
    </location>
</feature>
<keyword evidence="1" id="KW-0472">Membrane</keyword>
<keyword evidence="1" id="KW-1133">Transmembrane helix</keyword>
<keyword evidence="3" id="KW-1185">Reference proteome</keyword>
<evidence type="ECO:0000313" key="3">
    <source>
        <dbReference type="Proteomes" id="UP001634007"/>
    </source>
</evidence>
<reference evidence="2 3" key="1">
    <citation type="submission" date="2024-11" db="EMBL/GenBank/DDBJ databases">
        <title>Chromosome-level genome assembly of Eucalyptus globulus Labill. provides insights into its genome evolution.</title>
        <authorList>
            <person name="Li X."/>
        </authorList>
    </citation>
    <scope>NUCLEOTIDE SEQUENCE [LARGE SCALE GENOMIC DNA]</scope>
    <source>
        <strain evidence="2">CL2024</strain>
        <tissue evidence="2">Fresh tender leaves</tissue>
    </source>
</reference>
<name>A0ABD3L5E3_EUCGL</name>
<dbReference type="Proteomes" id="UP001634007">
    <property type="component" value="Unassembled WGS sequence"/>
</dbReference>
<feature type="transmembrane region" description="Helical" evidence="1">
    <location>
        <begin position="221"/>
        <end position="243"/>
    </location>
</feature>
<proteinExistence type="predicted"/>
<gene>
    <name evidence="2" type="ORF">ACJRO7_015637</name>
</gene>
<feature type="transmembrane region" description="Helical" evidence="1">
    <location>
        <begin position="95"/>
        <end position="113"/>
    </location>
</feature>
<accession>A0ABD3L5E3</accession>
<dbReference type="EMBL" id="JBJKBG010000003">
    <property type="protein sequence ID" value="KAL3746727.1"/>
    <property type="molecule type" value="Genomic_DNA"/>
</dbReference>
<dbReference type="AlphaFoldDB" id="A0ABD3L5E3"/>
<protein>
    <recommendedName>
        <fullName evidence="4">Tetraspanin-19-like</fullName>
    </recommendedName>
</protein>
<organism evidence="2 3">
    <name type="scientific">Eucalyptus globulus</name>
    <name type="common">Tasmanian blue gum</name>
    <dbReference type="NCBI Taxonomy" id="34317"/>
    <lineage>
        <taxon>Eukaryota</taxon>
        <taxon>Viridiplantae</taxon>
        <taxon>Streptophyta</taxon>
        <taxon>Embryophyta</taxon>
        <taxon>Tracheophyta</taxon>
        <taxon>Spermatophyta</taxon>
        <taxon>Magnoliopsida</taxon>
        <taxon>eudicotyledons</taxon>
        <taxon>Gunneridae</taxon>
        <taxon>Pentapetalae</taxon>
        <taxon>rosids</taxon>
        <taxon>malvids</taxon>
        <taxon>Myrtales</taxon>
        <taxon>Myrtaceae</taxon>
        <taxon>Myrtoideae</taxon>
        <taxon>Eucalypteae</taxon>
        <taxon>Eucalyptus</taxon>
    </lineage>
</organism>
<comment type="caution">
    <text evidence="2">The sequence shown here is derived from an EMBL/GenBank/DDBJ whole genome shotgun (WGS) entry which is preliminary data.</text>
</comment>
<keyword evidence="1" id="KW-0812">Transmembrane</keyword>
<feature type="transmembrane region" description="Helical" evidence="1">
    <location>
        <begin position="166"/>
        <end position="189"/>
    </location>
</feature>
<evidence type="ECO:0008006" key="4">
    <source>
        <dbReference type="Google" id="ProtNLM"/>
    </source>
</evidence>
<evidence type="ECO:0000256" key="1">
    <source>
        <dbReference type="SAM" id="Phobius"/>
    </source>
</evidence>